<dbReference type="RefSeq" id="WP_006975539.1">
    <property type="nucleotide sequence ID" value="NZ_ABCS01000096.1"/>
</dbReference>
<dbReference type="STRING" id="391625.PPSIR1_26021"/>
<gene>
    <name evidence="2" type="ORF">PPSIR1_26021</name>
</gene>
<dbReference type="OrthoDB" id="5515181at2"/>
<reference evidence="2 3" key="1">
    <citation type="submission" date="2007-06" db="EMBL/GenBank/DDBJ databases">
        <authorList>
            <person name="Shimkets L."/>
            <person name="Ferriera S."/>
            <person name="Johnson J."/>
            <person name="Kravitz S."/>
            <person name="Beeson K."/>
            <person name="Sutton G."/>
            <person name="Rogers Y.-H."/>
            <person name="Friedman R."/>
            <person name="Frazier M."/>
            <person name="Venter J.C."/>
        </authorList>
    </citation>
    <scope>NUCLEOTIDE SEQUENCE [LARGE SCALE GENOMIC DNA]</scope>
    <source>
        <strain evidence="2 3">SIR-1</strain>
    </source>
</reference>
<proteinExistence type="predicted"/>
<organism evidence="2 3">
    <name type="scientific">Plesiocystis pacifica SIR-1</name>
    <dbReference type="NCBI Taxonomy" id="391625"/>
    <lineage>
        <taxon>Bacteria</taxon>
        <taxon>Pseudomonadati</taxon>
        <taxon>Myxococcota</taxon>
        <taxon>Polyangia</taxon>
        <taxon>Nannocystales</taxon>
        <taxon>Nannocystaceae</taxon>
        <taxon>Plesiocystis</taxon>
    </lineage>
</organism>
<accession>A6GFP9</accession>
<keyword evidence="3" id="KW-1185">Reference proteome</keyword>
<feature type="region of interest" description="Disordered" evidence="1">
    <location>
        <begin position="126"/>
        <end position="147"/>
    </location>
</feature>
<protein>
    <submittedName>
        <fullName evidence="2">Uncharacterized protein</fullName>
    </submittedName>
</protein>
<evidence type="ECO:0000313" key="3">
    <source>
        <dbReference type="Proteomes" id="UP000005801"/>
    </source>
</evidence>
<dbReference type="EMBL" id="ABCS01000096">
    <property type="protein sequence ID" value="EDM75300.1"/>
    <property type="molecule type" value="Genomic_DNA"/>
</dbReference>
<dbReference type="AlphaFoldDB" id="A6GFP9"/>
<sequence length="287" mass="31490">MARWTEVRGYTLIFTQAGSPDRYARAALVRKRTLLGSAYNVREARAEDSSRSGREPEALGMGRMLSWRWLSEGEAEELLSARLRTLEALGYGVVGQGEAEVEDERGAWDWLRELVDRQLLRASPESEAAAAAGATGEGEGGEASSPAQVLRETLDTLKLEPEALLEGLSTILPLDEQSLREPEREQLEALGPELLAMLLPVWLGHESRELRTIGERWLALPTALFELEAEQVASWAEGPGTLARSLVPHVEDAGLALLGPDALVHLAKVAEEPRMRAAAETWRARLV</sequence>
<dbReference type="Proteomes" id="UP000005801">
    <property type="component" value="Unassembled WGS sequence"/>
</dbReference>
<evidence type="ECO:0000256" key="1">
    <source>
        <dbReference type="SAM" id="MobiDB-lite"/>
    </source>
</evidence>
<evidence type="ECO:0000313" key="2">
    <source>
        <dbReference type="EMBL" id="EDM75300.1"/>
    </source>
</evidence>
<name>A6GFP9_9BACT</name>
<comment type="caution">
    <text evidence="2">The sequence shown here is derived from an EMBL/GenBank/DDBJ whole genome shotgun (WGS) entry which is preliminary data.</text>
</comment>